<proteinExistence type="inferred from homology"/>
<dbReference type="InterPro" id="IPR016162">
    <property type="entry name" value="Ald_DH_N"/>
</dbReference>
<dbReference type="EMBL" id="WBVO01000002">
    <property type="protein sequence ID" value="KAB2814006.1"/>
    <property type="molecule type" value="Genomic_DNA"/>
</dbReference>
<dbReference type="PROSITE" id="PS00687">
    <property type="entry name" value="ALDEHYDE_DEHYDR_GLU"/>
    <property type="match status" value="1"/>
</dbReference>
<gene>
    <name evidence="9" type="ORF">F8C67_04820</name>
</gene>
<dbReference type="InterPro" id="IPR016163">
    <property type="entry name" value="Ald_DH_C"/>
</dbReference>
<evidence type="ECO:0000313" key="10">
    <source>
        <dbReference type="Proteomes" id="UP000468650"/>
    </source>
</evidence>
<dbReference type="PIRSF" id="PIRSF036492">
    <property type="entry name" value="ALDH"/>
    <property type="match status" value="1"/>
</dbReference>
<keyword evidence="2 4" id="KW-0560">Oxidoreductase</keyword>
<protein>
    <recommendedName>
        <fullName evidence="4">Aldehyde dehydrogenase</fullName>
    </recommendedName>
</protein>
<dbReference type="Pfam" id="PF00171">
    <property type="entry name" value="Aldedh"/>
    <property type="match status" value="1"/>
</dbReference>
<dbReference type="InterPro" id="IPR015590">
    <property type="entry name" value="Aldehyde_DH_dom"/>
</dbReference>
<organism evidence="9 10">
    <name type="scientific">Phaeocystidibacter luteus</name>
    <dbReference type="NCBI Taxonomy" id="911197"/>
    <lineage>
        <taxon>Bacteria</taxon>
        <taxon>Pseudomonadati</taxon>
        <taxon>Bacteroidota</taxon>
        <taxon>Flavobacteriia</taxon>
        <taxon>Flavobacteriales</taxon>
        <taxon>Phaeocystidibacteraceae</taxon>
        <taxon>Phaeocystidibacter</taxon>
    </lineage>
</organism>
<dbReference type="InterPro" id="IPR012394">
    <property type="entry name" value="Aldehyde_DH_NAD(P)"/>
</dbReference>
<feature type="active site" evidence="5 6">
    <location>
        <position position="215"/>
    </location>
</feature>
<dbReference type="FunFam" id="3.40.309.10:FF:000003">
    <property type="entry name" value="Aldehyde dehydrogenase"/>
    <property type="match status" value="1"/>
</dbReference>
<dbReference type="AlphaFoldDB" id="A0A6N6RJ57"/>
<evidence type="ECO:0000256" key="4">
    <source>
        <dbReference type="PIRNR" id="PIRNR036492"/>
    </source>
</evidence>
<feature type="active site" evidence="5">
    <location>
        <position position="249"/>
    </location>
</feature>
<dbReference type="FunFam" id="3.40.605.10:FF:000004">
    <property type="entry name" value="Aldehyde dehydrogenase"/>
    <property type="match status" value="1"/>
</dbReference>
<dbReference type="GO" id="GO:0004029">
    <property type="term" value="F:aldehyde dehydrogenase (NAD+) activity"/>
    <property type="evidence" value="ECO:0007669"/>
    <property type="project" value="TreeGrafter"/>
</dbReference>
<dbReference type="RefSeq" id="WP_151666674.1">
    <property type="nucleotide sequence ID" value="NZ_WBVO01000002.1"/>
</dbReference>
<sequence>MMNANELEEIKDLQTAFFQSNATRDYRFRLKYLKALKRGIQEMEEEIIAALKSDFSKPKWETWTSEIGLLYSEIDHFTKHLKRWVRPKSVPSPLPLFPSRSKIYSEPMGRCFIIAPWNYPFQLVFEPLIACLGAGNTALVKPSELTPATAKVVEKLITKIFPKEYVAVVQGEGEKVVPEVFDAYRPQHVFFTGSPAVGKIIAKRAAEDLVPCVLELGGKSPAIIDGTTPMRTTVRRIILAKFLNAGQTCVAPDYILIEKSAKENFLVVMSEELKKSYGENPMQSADLASIIHDRAFSRLTELMRDGDIAIGGKHDASNRRIEPTLLTNVSLDSRIMREEIFGPILPVIEYNSYEEIIDTVRRNPDPLSLYVFTKSKKLQKGIIRDLSFGGGSVNNAVVQFTSSEIPFGGVRNSGQGNYHGKFGFDAFSHQKAMVSSGMWFDPGFKYAPYTEWSLKVLRKLF</sequence>
<dbReference type="PROSITE" id="PS00070">
    <property type="entry name" value="ALDEHYDE_DEHYDR_CYS"/>
    <property type="match status" value="1"/>
</dbReference>
<dbReference type="OrthoDB" id="9762913at2"/>
<evidence type="ECO:0000313" key="9">
    <source>
        <dbReference type="EMBL" id="KAB2814006.1"/>
    </source>
</evidence>
<evidence type="ECO:0000256" key="6">
    <source>
        <dbReference type="PROSITE-ProRule" id="PRU10007"/>
    </source>
</evidence>
<reference evidence="9 10" key="1">
    <citation type="submission" date="2019-09" db="EMBL/GenBank/DDBJ databases">
        <title>Genomes of family Cryomorphaceae.</title>
        <authorList>
            <person name="Bowman J.P."/>
        </authorList>
    </citation>
    <scope>NUCLEOTIDE SEQUENCE [LARGE SCALE GENOMIC DNA]</scope>
    <source>
        <strain evidence="9 10">LMG 25704</strain>
    </source>
</reference>
<dbReference type="Proteomes" id="UP000468650">
    <property type="component" value="Unassembled WGS sequence"/>
</dbReference>
<keyword evidence="10" id="KW-1185">Reference proteome</keyword>
<name>A0A6N6RJ57_9FLAO</name>
<comment type="caution">
    <text evidence="9">The sequence shown here is derived from an EMBL/GenBank/DDBJ whole genome shotgun (WGS) entry which is preliminary data.</text>
</comment>
<evidence type="ECO:0000259" key="8">
    <source>
        <dbReference type="Pfam" id="PF00171"/>
    </source>
</evidence>
<dbReference type="Gene3D" id="3.40.309.10">
    <property type="entry name" value="Aldehyde Dehydrogenase, Chain A, domain 2"/>
    <property type="match status" value="1"/>
</dbReference>
<dbReference type="Gene3D" id="3.40.605.10">
    <property type="entry name" value="Aldehyde Dehydrogenase, Chain A, domain 1"/>
    <property type="match status" value="1"/>
</dbReference>
<dbReference type="PANTHER" id="PTHR43570:SF16">
    <property type="entry name" value="ALDEHYDE DEHYDROGENASE TYPE III, ISOFORM Q"/>
    <property type="match status" value="1"/>
</dbReference>
<dbReference type="PANTHER" id="PTHR43570">
    <property type="entry name" value="ALDEHYDE DEHYDROGENASE"/>
    <property type="match status" value="1"/>
</dbReference>
<evidence type="ECO:0000256" key="3">
    <source>
        <dbReference type="ARBA" id="ARBA00023027"/>
    </source>
</evidence>
<evidence type="ECO:0000256" key="7">
    <source>
        <dbReference type="RuleBase" id="RU003345"/>
    </source>
</evidence>
<feature type="domain" description="Aldehyde dehydrogenase" evidence="8">
    <location>
        <begin position="18"/>
        <end position="432"/>
    </location>
</feature>
<dbReference type="SUPFAM" id="SSF53720">
    <property type="entry name" value="ALDH-like"/>
    <property type="match status" value="1"/>
</dbReference>
<evidence type="ECO:0000256" key="5">
    <source>
        <dbReference type="PIRSR" id="PIRSR036492-1"/>
    </source>
</evidence>
<dbReference type="InterPro" id="IPR016160">
    <property type="entry name" value="Ald_DH_CS_CYS"/>
</dbReference>
<dbReference type="GO" id="GO:0006081">
    <property type="term" value="P:aldehyde metabolic process"/>
    <property type="evidence" value="ECO:0007669"/>
    <property type="project" value="InterPro"/>
</dbReference>
<evidence type="ECO:0000256" key="1">
    <source>
        <dbReference type="ARBA" id="ARBA00009986"/>
    </source>
</evidence>
<comment type="similarity">
    <text evidence="1 4 7">Belongs to the aldehyde dehydrogenase family.</text>
</comment>
<evidence type="ECO:0000256" key="2">
    <source>
        <dbReference type="ARBA" id="ARBA00023002"/>
    </source>
</evidence>
<dbReference type="GO" id="GO:0005737">
    <property type="term" value="C:cytoplasm"/>
    <property type="evidence" value="ECO:0007669"/>
    <property type="project" value="TreeGrafter"/>
</dbReference>
<dbReference type="InterPro" id="IPR016161">
    <property type="entry name" value="Ald_DH/histidinol_DH"/>
</dbReference>
<accession>A0A6N6RJ57</accession>
<keyword evidence="3" id="KW-0520">NAD</keyword>
<dbReference type="InterPro" id="IPR029510">
    <property type="entry name" value="Ald_DH_CS_GLU"/>
</dbReference>